<gene>
    <name evidence="3" type="ORF">BJ095_11295</name>
</gene>
<dbReference type="EMBL" id="QJTJ01000012">
    <property type="protein sequence ID" value="PYF06134.1"/>
    <property type="molecule type" value="Genomic_DNA"/>
</dbReference>
<protein>
    <recommendedName>
        <fullName evidence="5">Phage capsid protein</fullName>
    </recommendedName>
</protein>
<name>A0A318TNF3_9BACL</name>
<feature type="region of interest" description="Disordered" evidence="1">
    <location>
        <begin position="1"/>
        <end position="31"/>
    </location>
</feature>
<dbReference type="Pfam" id="PF19893">
    <property type="entry name" value="DUF6366"/>
    <property type="match status" value="1"/>
</dbReference>
<organism evidence="3 4">
    <name type="scientific">Ureibacillus chungkukjangi</name>
    <dbReference type="NCBI Taxonomy" id="1202712"/>
    <lineage>
        <taxon>Bacteria</taxon>
        <taxon>Bacillati</taxon>
        <taxon>Bacillota</taxon>
        <taxon>Bacilli</taxon>
        <taxon>Bacillales</taxon>
        <taxon>Caryophanaceae</taxon>
        <taxon>Ureibacillus</taxon>
    </lineage>
</organism>
<keyword evidence="4" id="KW-1185">Reference proteome</keyword>
<dbReference type="InterPro" id="IPR045946">
    <property type="entry name" value="DUF6366"/>
</dbReference>
<feature type="transmembrane region" description="Helical" evidence="2">
    <location>
        <begin position="40"/>
        <end position="62"/>
    </location>
</feature>
<evidence type="ECO:0008006" key="5">
    <source>
        <dbReference type="Google" id="ProtNLM"/>
    </source>
</evidence>
<feature type="compositionally biased region" description="Basic and acidic residues" evidence="1">
    <location>
        <begin position="1"/>
        <end position="22"/>
    </location>
</feature>
<dbReference type="Proteomes" id="UP000247416">
    <property type="component" value="Unassembled WGS sequence"/>
</dbReference>
<proteinExistence type="predicted"/>
<sequence>MKKDKETPGEKRERLRQEELKRNPAGSIHGAGLQDMIGDIGWKGAGILILLIILFSIIYLAFFS</sequence>
<dbReference type="AlphaFoldDB" id="A0A318TNF3"/>
<reference evidence="3 4" key="1">
    <citation type="submission" date="2018-06" db="EMBL/GenBank/DDBJ databases">
        <title>Genomic Encyclopedia of Archaeal and Bacterial Type Strains, Phase II (KMG-II): from individual species to whole genera.</title>
        <authorList>
            <person name="Goeker M."/>
        </authorList>
    </citation>
    <scope>NUCLEOTIDE SEQUENCE [LARGE SCALE GENOMIC DNA]</scope>
    <source>
        <strain evidence="3 4">KACC 16626</strain>
    </source>
</reference>
<evidence type="ECO:0000256" key="2">
    <source>
        <dbReference type="SAM" id="Phobius"/>
    </source>
</evidence>
<accession>A0A318TNF3</accession>
<dbReference type="RefSeq" id="WP_107933053.1">
    <property type="nucleotide sequence ID" value="NZ_PYWJ01000004.1"/>
</dbReference>
<evidence type="ECO:0000313" key="4">
    <source>
        <dbReference type="Proteomes" id="UP000247416"/>
    </source>
</evidence>
<keyword evidence="2" id="KW-0472">Membrane</keyword>
<keyword evidence="2" id="KW-1133">Transmembrane helix</keyword>
<keyword evidence="2" id="KW-0812">Transmembrane</keyword>
<evidence type="ECO:0000313" key="3">
    <source>
        <dbReference type="EMBL" id="PYF06134.1"/>
    </source>
</evidence>
<comment type="caution">
    <text evidence="3">The sequence shown here is derived from an EMBL/GenBank/DDBJ whole genome shotgun (WGS) entry which is preliminary data.</text>
</comment>
<evidence type="ECO:0000256" key="1">
    <source>
        <dbReference type="SAM" id="MobiDB-lite"/>
    </source>
</evidence>